<proteinExistence type="predicted"/>
<dbReference type="PANTHER" id="PTHR34826">
    <property type="entry name" value="UPF0590 PROTEIN C409.17C"/>
    <property type="match status" value="1"/>
</dbReference>
<feature type="domain" description="Domain of unknown function at the cortex 1" evidence="1">
    <location>
        <begin position="4"/>
        <end position="312"/>
    </location>
</feature>
<dbReference type="OMA" id="DRQGITW"/>
<dbReference type="InterPro" id="IPR013897">
    <property type="entry name" value="Duc1"/>
</dbReference>
<dbReference type="EMBL" id="LT671824">
    <property type="protein sequence ID" value="SHO78722.1"/>
    <property type="molecule type" value="Genomic_DNA"/>
</dbReference>
<dbReference type="Pfam" id="PF08588">
    <property type="entry name" value="Duc1"/>
    <property type="match status" value="1"/>
</dbReference>
<accession>A0A1M8A8F3</accession>
<name>A0A1M8A8F3_MALS4</name>
<organism evidence="2 3">
    <name type="scientific">Malassezia sympodialis (strain ATCC 42132)</name>
    <name type="common">Atopic eczema-associated yeast</name>
    <dbReference type="NCBI Taxonomy" id="1230383"/>
    <lineage>
        <taxon>Eukaryota</taxon>
        <taxon>Fungi</taxon>
        <taxon>Dikarya</taxon>
        <taxon>Basidiomycota</taxon>
        <taxon>Ustilaginomycotina</taxon>
        <taxon>Malasseziomycetes</taxon>
        <taxon>Malasseziales</taxon>
        <taxon>Malasseziaceae</taxon>
        <taxon>Malassezia</taxon>
    </lineage>
</organism>
<evidence type="ECO:0000259" key="1">
    <source>
        <dbReference type="Pfam" id="PF08588"/>
    </source>
</evidence>
<dbReference type="OrthoDB" id="2119945at2759"/>
<keyword evidence="3" id="KW-1185">Reference proteome</keyword>
<dbReference type="Proteomes" id="UP000186303">
    <property type="component" value="Chromosome 4"/>
</dbReference>
<protein>
    <recommendedName>
        <fullName evidence="1">Domain of unknown function at the cortex 1 domain-containing protein</fullName>
    </recommendedName>
</protein>
<gene>
    <name evidence="2" type="ORF">MSYG_3069</name>
</gene>
<dbReference type="PANTHER" id="PTHR34826:SF2">
    <property type="entry name" value="UPF0590 PROTEIN C409.17C"/>
    <property type="match status" value="1"/>
</dbReference>
<dbReference type="VEuPathDB" id="FungiDB:MSYG_3069"/>
<sequence>MPPRLRISAGPDAHHLEPLVVNNDDKHTIVDTEAFQGRIAVRVKDFAGDTNDSSVNSTAPYFDHPYGSSMTYSIQVQGRFLDGVCCDDLVFGNSFDKPIRDNLPYGTSLALRFLPVIDPNLKHDIYADQPWAFSPLLATMYRIQANRLFDTDWDACNSAQQCFDLEDWPSFPKGKTSDDYIHDDLSPLFYKLGDDKKPILDSNIEEDEHVVQQLNEKNSPQAPRHRANWIGRAQNRKNLSLTNDDVLTFDFCNGFIDFNTYVSVPHFRLQLVFPYAGLRFDLKRYWNGQPVRYVCKNIATGQVYFVVEFTIVDLDQPTNSDS</sequence>
<evidence type="ECO:0000313" key="3">
    <source>
        <dbReference type="Proteomes" id="UP000186303"/>
    </source>
</evidence>
<evidence type="ECO:0000313" key="2">
    <source>
        <dbReference type="EMBL" id="SHO78722.1"/>
    </source>
</evidence>
<reference evidence="3" key="1">
    <citation type="journal article" date="2017" name="Nucleic Acids Res.">
        <title>Proteogenomics produces comprehensive and highly accurate protein-coding gene annotation in a complete genome assembly of Malassezia sympodialis.</title>
        <authorList>
            <person name="Zhu Y."/>
            <person name="Engstroem P.G."/>
            <person name="Tellgren-Roth C."/>
            <person name="Baudo C.D."/>
            <person name="Kennell J.C."/>
            <person name="Sun S."/>
            <person name="Billmyre R.B."/>
            <person name="Schroeder M.S."/>
            <person name="Andersson A."/>
            <person name="Holm T."/>
            <person name="Sigurgeirsson B."/>
            <person name="Wu G."/>
            <person name="Sankaranarayanan S.R."/>
            <person name="Siddharthan R."/>
            <person name="Sanyal K."/>
            <person name="Lundeberg J."/>
            <person name="Nystedt B."/>
            <person name="Boekhout T."/>
            <person name="Dawson T.L. Jr."/>
            <person name="Heitman J."/>
            <person name="Scheynius A."/>
            <person name="Lehtioe J."/>
        </authorList>
    </citation>
    <scope>NUCLEOTIDE SEQUENCE [LARGE SCALE GENOMIC DNA]</scope>
    <source>
        <strain evidence="3">ATCC 42132</strain>
    </source>
</reference>
<dbReference type="AlphaFoldDB" id="A0A1M8A8F3"/>